<accession>A0ABS5AI28</accession>
<organism evidence="2 3">
    <name type="scientific">Crossiella equi</name>
    <dbReference type="NCBI Taxonomy" id="130796"/>
    <lineage>
        <taxon>Bacteria</taxon>
        <taxon>Bacillati</taxon>
        <taxon>Actinomycetota</taxon>
        <taxon>Actinomycetes</taxon>
        <taxon>Pseudonocardiales</taxon>
        <taxon>Pseudonocardiaceae</taxon>
        <taxon>Crossiella</taxon>
    </lineage>
</organism>
<protein>
    <submittedName>
        <fullName evidence="2">Ser/Thr protein kinase RdoA (MazF antagonist)</fullName>
    </submittedName>
</protein>
<dbReference type="EMBL" id="JAGIOO010000001">
    <property type="protein sequence ID" value="MBP2476239.1"/>
    <property type="molecule type" value="Genomic_DNA"/>
</dbReference>
<sequence length="235" mass="26021">MDAEEVLGTGVTQVARVGHTVRRTASAWTPQVHEFLRLLRAEGFTAAPEPLGFDEQGREVLTYLPGAVADDPRTEAAVVSAARLLRAFHDASARVLPHVPADGWQFPALEPAEVVVHGDFATYNLAFDGEDATGLIDFDTARPGPRWWDVAYGVYRFAPLPDVGRRARLFAEAYGLAEEEFRLLPARIATYLRWVGNMVEEQAGLGHPAFTRHRADGHHLHYFTHAEHFDGITLS</sequence>
<dbReference type="GO" id="GO:0016301">
    <property type="term" value="F:kinase activity"/>
    <property type="evidence" value="ECO:0007669"/>
    <property type="project" value="UniProtKB-KW"/>
</dbReference>
<name>A0ABS5AI28_9PSEU</name>
<proteinExistence type="predicted"/>
<reference evidence="2 3" key="1">
    <citation type="submission" date="2021-03" db="EMBL/GenBank/DDBJ databases">
        <title>Sequencing the genomes of 1000 actinobacteria strains.</title>
        <authorList>
            <person name="Klenk H.-P."/>
        </authorList>
    </citation>
    <scope>NUCLEOTIDE SEQUENCE [LARGE SCALE GENOMIC DNA]</scope>
    <source>
        <strain evidence="2 3">DSM 44580</strain>
    </source>
</reference>
<dbReference type="SUPFAM" id="SSF56112">
    <property type="entry name" value="Protein kinase-like (PK-like)"/>
    <property type="match status" value="1"/>
</dbReference>
<dbReference type="Proteomes" id="UP001519363">
    <property type="component" value="Unassembled WGS sequence"/>
</dbReference>
<evidence type="ECO:0000313" key="3">
    <source>
        <dbReference type="Proteomes" id="UP001519363"/>
    </source>
</evidence>
<dbReference type="InterPro" id="IPR011009">
    <property type="entry name" value="Kinase-like_dom_sf"/>
</dbReference>
<keyword evidence="2" id="KW-0808">Transferase</keyword>
<evidence type="ECO:0000259" key="1">
    <source>
        <dbReference type="Pfam" id="PF01636"/>
    </source>
</evidence>
<comment type="caution">
    <text evidence="2">The sequence shown here is derived from an EMBL/GenBank/DDBJ whole genome shotgun (WGS) entry which is preliminary data.</text>
</comment>
<gene>
    <name evidence="2" type="ORF">JOF53_005111</name>
</gene>
<keyword evidence="3" id="KW-1185">Reference proteome</keyword>
<dbReference type="Gene3D" id="3.90.1200.10">
    <property type="match status" value="1"/>
</dbReference>
<dbReference type="InterPro" id="IPR002575">
    <property type="entry name" value="Aminoglycoside_PTrfase"/>
</dbReference>
<evidence type="ECO:0000313" key="2">
    <source>
        <dbReference type="EMBL" id="MBP2476239.1"/>
    </source>
</evidence>
<keyword evidence="2" id="KW-0418">Kinase</keyword>
<dbReference type="Pfam" id="PF01636">
    <property type="entry name" value="APH"/>
    <property type="match status" value="1"/>
</dbReference>
<feature type="domain" description="Aminoglycoside phosphotransferase" evidence="1">
    <location>
        <begin position="97"/>
        <end position="182"/>
    </location>
</feature>
<dbReference type="RefSeq" id="WP_086789468.1">
    <property type="nucleotide sequence ID" value="NZ_JAGIOO010000001.1"/>
</dbReference>